<dbReference type="InterPro" id="IPR010998">
    <property type="entry name" value="Integrase_recombinase_N"/>
</dbReference>
<dbReference type="GO" id="GO:0003677">
    <property type="term" value="F:DNA binding"/>
    <property type="evidence" value="ECO:0007669"/>
    <property type="project" value="UniProtKB-UniRule"/>
</dbReference>
<sequence>MAKKIPPLTDSKCKAAKFSTGGKSRLFDGGGLYLELLPSGSKRWRLKYRHPMTGKENILTFGPYPEIGLAAAREQREKAKARLSEGLEPGEAPPPATMGITFKAVADEWLETRRPVWSEGYFTRISNALAANVHPHIGQRSISSVTGKAVLELVQQVEQRGALEMAARVLEAVGMVFRYGCGTGLIQIDVTQGLRQFLQERPPVEHFPHVAETDLPALLASVERYHGRPETRLAIKLMMRTFPRTNELRWAQWSEIDWKNALWLIPGERMKGRLAQKQTAPDHIVPLSTQALAILESLRQHSGQFQYLFPNVHNRRGAVMSSDTMNRALKIMGYEKLQTGHGFRGLASTIMNEHSGFRPDAIERQLAHRDRNKVRRAYNHAMYLDERKKLMQWWSDYLDEQLEKAS</sequence>
<protein>
    <submittedName>
        <fullName evidence="8">Integrase</fullName>
    </submittedName>
</protein>
<dbReference type="InterPro" id="IPR038488">
    <property type="entry name" value="Integrase_DNA-bd_sf"/>
</dbReference>
<dbReference type="AlphaFoldDB" id="A0A8H9IP25"/>
<dbReference type="Pfam" id="PF22022">
    <property type="entry name" value="Phage_int_M"/>
    <property type="match status" value="1"/>
</dbReference>
<evidence type="ECO:0000256" key="2">
    <source>
        <dbReference type="ARBA" id="ARBA00022908"/>
    </source>
</evidence>
<gene>
    <name evidence="8" type="ORF">GCM10010096_26040</name>
</gene>
<evidence type="ECO:0000256" key="5">
    <source>
        <dbReference type="PROSITE-ProRule" id="PRU01248"/>
    </source>
</evidence>
<dbReference type="RefSeq" id="WP_189393000.1">
    <property type="nucleotide sequence ID" value="NZ_BMZN01000004.1"/>
</dbReference>
<dbReference type="EMBL" id="BMZN01000004">
    <property type="protein sequence ID" value="GHC52660.1"/>
    <property type="molecule type" value="Genomic_DNA"/>
</dbReference>
<dbReference type="InterPro" id="IPR025166">
    <property type="entry name" value="Integrase_DNA_bind_dom"/>
</dbReference>
<organism evidence="8 9">
    <name type="scientific">Alcaligenes pakistanensis</name>
    <dbReference type="NCBI Taxonomy" id="1482717"/>
    <lineage>
        <taxon>Bacteria</taxon>
        <taxon>Pseudomonadati</taxon>
        <taxon>Pseudomonadota</taxon>
        <taxon>Betaproteobacteria</taxon>
        <taxon>Burkholderiales</taxon>
        <taxon>Alcaligenaceae</taxon>
        <taxon>Alcaligenes</taxon>
    </lineage>
</organism>
<dbReference type="PROSITE" id="PS51898">
    <property type="entry name" value="TYR_RECOMBINASE"/>
    <property type="match status" value="1"/>
</dbReference>
<dbReference type="InterPro" id="IPR002104">
    <property type="entry name" value="Integrase_catalytic"/>
</dbReference>
<dbReference type="InterPro" id="IPR013762">
    <property type="entry name" value="Integrase-like_cat_sf"/>
</dbReference>
<dbReference type="Pfam" id="PF00589">
    <property type="entry name" value="Phage_integrase"/>
    <property type="match status" value="1"/>
</dbReference>
<evidence type="ECO:0000259" key="6">
    <source>
        <dbReference type="PROSITE" id="PS51898"/>
    </source>
</evidence>
<dbReference type="InterPro" id="IPR053876">
    <property type="entry name" value="Phage_int_M"/>
</dbReference>
<reference evidence="9" key="1">
    <citation type="journal article" date="2019" name="Int. J. Syst. Evol. Microbiol.">
        <title>The Global Catalogue of Microorganisms (GCM) 10K type strain sequencing project: providing services to taxonomists for standard genome sequencing and annotation.</title>
        <authorList>
            <consortium name="The Broad Institute Genomics Platform"/>
            <consortium name="The Broad Institute Genome Sequencing Center for Infectious Disease"/>
            <person name="Wu L."/>
            <person name="Ma J."/>
        </authorList>
    </citation>
    <scope>NUCLEOTIDE SEQUENCE [LARGE SCALE GENOMIC DNA]</scope>
    <source>
        <strain evidence="9">KCTC 42083</strain>
    </source>
</reference>
<dbReference type="PANTHER" id="PTHR30629">
    <property type="entry name" value="PROPHAGE INTEGRASE"/>
    <property type="match status" value="1"/>
</dbReference>
<name>A0A8H9IP25_9BURK</name>
<comment type="similarity">
    <text evidence="1">Belongs to the 'phage' integrase family.</text>
</comment>
<dbReference type="GO" id="GO:0015074">
    <property type="term" value="P:DNA integration"/>
    <property type="evidence" value="ECO:0007669"/>
    <property type="project" value="UniProtKB-KW"/>
</dbReference>
<evidence type="ECO:0000313" key="9">
    <source>
        <dbReference type="Proteomes" id="UP000608923"/>
    </source>
</evidence>
<dbReference type="Gene3D" id="3.30.160.390">
    <property type="entry name" value="Integrase, DNA-binding domain"/>
    <property type="match status" value="1"/>
</dbReference>
<keyword evidence="2" id="KW-0229">DNA integration</keyword>
<dbReference type="InterPro" id="IPR050808">
    <property type="entry name" value="Phage_Integrase"/>
</dbReference>
<dbReference type="PANTHER" id="PTHR30629:SF2">
    <property type="entry name" value="PROPHAGE INTEGRASE INTS-RELATED"/>
    <property type="match status" value="1"/>
</dbReference>
<dbReference type="GO" id="GO:0006310">
    <property type="term" value="P:DNA recombination"/>
    <property type="evidence" value="ECO:0007669"/>
    <property type="project" value="UniProtKB-KW"/>
</dbReference>
<dbReference type="SUPFAM" id="SSF56349">
    <property type="entry name" value="DNA breaking-rejoining enzymes"/>
    <property type="match status" value="1"/>
</dbReference>
<feature type="domain" description="Core-binding (CB)" evidence="7">
    <location>
        <begin position="100"/>
        <end position="181"/>
    </location>
</feature>
<evidence type="ECO:0000259" key="7">
    <source>
        <dbReference type="PROSITE" id="PS51900"/>
    </source>
</evidence>
<dbReference type="InterPro" id="IPR044068">
    <property type="entry name" value="CB"/>
</dbReference>
<keyword evidence="9" id="KW-1185">Reference proteome</keyword>
<dbReference type="Gene3D" id="1.10.443.10">
    <property type="entry name" value="Intergrase catalytic core"/>
    <property type="match status" value="1"/>
</dbReference>
<evidence type="ECO:0000313" key="8">
    <source>
        <dbReference type="EMBL" id="GHC52660.1"/>
    </source>
</evidence>
<accession>A0A8H9IP25</accession>
<evidence type="ECO:0000256" key="3">
    <source>
        <dbReference type="ARBA" id="ARBA00023125"/>
    </source>
</evidence>
<dbReference type="Proteomes" id="UP000608923">
    <property type="component" value="Unassembled WGS sequence"/>
</dbReference>
<dbReference type="Pfam" id="PF13356">
    <property type="entry name" value="Arm-DNA-bind_3"/>
    <property type="match status" value="1"/>
</dbReference>
<dbReference type="PROSITE" id="PS51900">
    <property type="entry name" value="CB"/>
    <property type="match status" value="1"/>
</dbReference>
<dbReference type="InterPro" id="IPR011010">
    <property type="entry name" value="DNA_brk_join_enz"/>
</dbReference>
<keyword evidence="4" id="KW-0233">DNA recombination</keyword>
<comment type="caution">
    <text evidence="8">The sequence shown here is derived from an EMBL/GenBank/DDBJ whole genome shotgun (WGS) entry which is preliminary data.</text>
</comment>
<evidence type="ECO:0000256" key="4">
    <source>
        <dbReference type="ARBA" id="ARBA00023172"/>
    </source>
</evidence>
<proteinExistence type="inferred from homology"/>
<keyword evidence="3 5" id="KW-0238">DNA-binding</keyword>
<dbReference type="CDD" id="cd00801">
    <property type="entry name" value="INT_P4_C"/>
    <property type="match status" value="1"/>
</dbReference>
<dbReference type="Gene3D" id="1.10.150.130">
    <property type="match status" value="1"/>
</dbReference>
<evidence type="ECO:0000256" key="1">
    <source>
        <dbReference type="ARBA" id="ARBA00008857"/>
    </source>
</evidence>
<feature type="domain" description="Tyr recombinase" evidence="6">
    <location>
        <begin position="205"/>
        <end position="391"/>
    </location>
</feature>